<name>A0ABD1J3H0_9TELE</name>
<dbReference type="Proteomes" id="UP001591681">
    <property type="component" value="Unassembled WGS sequence"/>
</dbReference>
<dbReference type="PANTHER" id="PTHR47595:SF1">
    <property type="entry name" value="MYB_SANT-LIKE DNA-BINDING DOMAIN-CONTAINING PROTEIN"/>
    <property type="match status" value="1"/>
</dbReference>
<dbReference type="FunFam" id="1.10.10.60:FF:000032">
    <property type="entry name" value="Zinc finger and SCAN domain-containing 20"/>
    <property type="match status" value="1"/>
</dbReference>
<keyword evidence="3" id="KW-1185">Reference proteome</keyword>
<dbReference type="Gene3D" id="1.10.10.60">
    <property type="entry name" value="Homeodomain-like"/>
    <property type="match status" value="1"/>
</dbReference>
<evidence type="ECO:0000259" key="1">
    <source>
        <dbReference type="Pfam" id="PF13837"/>
    </source>
</evidence>
<dbReference type="PANTHER" id="PTHR47595">
    <property type="entry name" value="HEAT SHOCK 70 KDA PROTEIN 14"/>
    <property type="match status" value="1"/>
</dbReference>
<comment type="caution">
    <text evidence="2">The sequence shown here is derived from an EMBL/GenBank/DDBJ whole genome shotgun (WGS) entry which is preliminary data.</text>
</comment>
<gene>
    <name evidence="2" type="ORF">ACEWY4_023592</name>
</gene>
<sequence>MSRGQTWAEEEIRTLVDIWADVHISEMLDRTHKNADVFAVFSDKMREKGFTRSPEQCHLKVKKLRQTYMKIRDVLKASGGTSDEKKKCIYYDDLDNILGSKPLASPVDIVEGTLKSSSVCCSVLCPILLLNSTHMANHITHMQITGCLILLLQCSQTLLLPGPCLRHPHSCSLCR</sequence>
<organism evidence="2 3">
    <name type="scientific">Coilia grayii</name>
    <name type="common">Gray's grenadier anchovy</name>
    <dbReference type="NCBI Taxonomy" id="363190"/>
    <lineage>
        <taxon>Eukaryota</taxon>
        <taxon>Metazoa</taxon>
        <taxon>Chordata</taxon>
        <taxon>Craniata</taxon>
        <taxon>Vertebrata</taxon>
        <taxon>Euteleostomi</taxon>
        <taxon>Actinopterygii</taxon>
        <taxon>Neopterygii</taxon>
        <taxon>Teleostei</taxon>
        <taxon>Clupei</taxon>
        <taxon>Clupeiformes</taxon>
        <taxon>Clupeoidei</taxon>
        <taxon>Engraulidae</taxon>
        <taxon>Coilinae</taxon>
        <taxon>Coilia</taxon>
    </lineage>
</organism>
<feature type="domain" description="Myb/SANT-like DNA-binding" evidence="1">
    <location>
        <begin position="5"/>
        <end position="97"/>
    </location>
</feature>
<evidence type="ECO:0000313" key="3">
    <source>
        <dbReference type="Proteomes" id="UP001591681"/>
    </source>
</evidence>
<protein>
    <recommendedName>
        <fullName evidence="1">Myb/SANT-like DNA-binding domain-containing protein</fullName>
    </recommendedName>
</protein>
<proteinExistence type="predicted"/>
<evidence type="ECO:0000313" key="2">
    <source>
        <dbReference type="EMBL" id="KAL2081739.1"/>
    </source>
</evidence>
<dbReference type="EMBL" id="JBHFQA010000020">
    <property type="protein sequence ID" value="KAL2081739.1"/>
    <property type="molecule type" value="Genomic_DNA"/>
</dbReference>
<dbReference type="InterPro" id="IPR044822">
    <property type="entry name" value="Myb_DNA-bind_4"/>
</dbReference>
<dbReference type="AlphaFoldDB" id="A0ABD1J3H0"/>
<reference evidence="2 3" key="1">
    <citation type="submission" date="2024-09" db="EMBL/GenBank/DDBJ databases">
        <title>A chromosome-level genome assembly of Gray's grenadier anchovy, Coilia grayii.</title>
        <authorList>
            <person name="Fu Z."/>
        </authorList>
    </citation>
    <scope>NUCLEOTIDE SEQUENCE [LARGE SCALE GENOMIC DNA]</scope>
    <source>
        <strain evidence="2">G4</strain>
        <tissue evidence="2">Muscle</tissue>
    </source>
</reference>
<dbReference type="Pfam" id="PF13837">
    <property type="entry name" value="Myb_DNA-bind_4"/>
    <property type="match status" value="1"/>
</dbReference>
<accession>A0ABD1J3H0</accession>